<keyword evidence="1" id="KW-0694">RNA-binding</keyword>
<dbReference type="Gene3D" id="3.30.1370.10">
    <property type="entry name" value="K Homology domain, type 1"/>
    <property type="match status" value="2"/>
</dbReference>
<dbReference type="AlphaFoldDB" id="A0A2G4SJ00"/>
<dbReference type="SMART" id="SM00322">
    <property type="entry name" value="KH"/>
    <property type="match status" value="3"/>
</dbReference>
<dbReference type="STRING" id="1340429.A0A2G4SJ00"/>
<evidence type="ECO:0000313" key="3">
    <source>
        <dbReference type="EMBL" id="PHZ08747.1"/>
    </source>
</evidence>
<dbReference type="SUPFAM" id="SSF54791">
    <property type="entry name" value="Eukaryotic type KH-domain (KH-domain type I)"/>
    <property type="match status" value="3"/>
</dbReference>
<dbReference type="InterPro" id="IPR036612">
    <property type="entry name" value="KH_dom_type_1_sf"/>
</dbReference>
<dbReference type="InterPro" id="IPR004087">
    <property type="entry name" value="KH_dom"/>
</dbReference>
<evidence type="ECO:0000256" key="1">
    <source>
        <dbReference type="PROSITE-ProRule" id="PRU00117"/>
    </source>
</evidence>
<dbReference type="GeneID" id="35446014"/>
<protein>
    <recommendedName>
        <fullName evidence="2">K Homology domain-containing protein</fullName>
    </recommendedName>
</protein>
<dbReference type="InterPro" id="IPR004088">
    <property type="entry name" value="KH_dom_type_1"/>
</dbReference>
<name>A0A2G4SJ00_RHIZD</name>
<evidence type="ECO:0000313" key="4">
    <source>
        <dbReference type="Proteomes" id="UP000242254"/>
    </source>
</evidence>
<keyword evidence="4" id="KW-1185">Reference proteome</keyword>
<proteinExistence type="predicted"/>
<dbReference type="Proteomes" id="UP000242254">
    <property type="component" value="Unassembled WGS sequence"/>
</dbReference>
<dbReference type="CDD" id="cd22453">
    <property type="entry name" value="KH-I_MUG60_like"/>
    <property type="match status" value="1"/>
</dbReference>
<feature type="domain" description="K Homology" evidence="2">
    <location>
        <begin position="131"/>
        <end position="205"/>
    </location>
</feature>
<feature type="domain" description="K Homology" evidence="2">
    <location>
        <begin position="412"/>
        <end position="490"/>
    </location>
</feature>
<dbReference type="GO" id="GO:0003723">
    <property type="term" value="F:RNA binding"/>
    <property type="evidence" value="ECO:0007669"/>
    <property type="project" value="UniProtKB-UniRule"/>
</dbReference>
<dbReference type="RefSeq" id="XP_023462455.1">
    <property type="nucleotide sequence ID" value="XM_023615025.1"/>
</dbReference>
<organism evidence="3 4">
    <name type="scientific">Rhizopus microsporus ATCC 52813</name>
    <dbReference type="NCBI Taxonomy" id="1340429"/>
    <lineage>
        <taxon>Eukaryota</taxon>
        <taxon>Fungi</taxon>
        <taxon>Fungi incertae sedis</taxon>
        <taxon>Mucoromycota</taxon>
        <taxon>Mucoromycotina</taxon>
        <taxon>Mucoromycetes</taxon>
        <taxon>Mucorales</taxon>
        <taxon>Mucorineae</taxon>
        <taxon>Rhizopodaceae</taxon>
        <taxon>Rhizopus</taxon>
    </lineage>
</organism>
<evidence type="ECO:0000259" key="2">
    <source>
        <dbReference type="SMART" id="SM00322"/>
    </source>
</evidence>
<accession>A0A2G4SJ00</accession>
<dbReference type="InterPro" id="IPR056553">
    <property type="entry name" value="KH_Mug60-KHD4"/>
</dbReference>
<dbReference type="Pfam" id="PF24563">
    <property type="entry name" value="KH_Mug60-KHD4"/>
    <property type="match status" value="1"/>
</dbReference>
<feature type="domain" description="K Homology" evidence="2">
    <location>
        <begin position="342"/>
        <end position="411"/>
    </location>
</feature>
<sequence length="842" mass="96694">MFILCSFSLDHQHEELHDQLELSHPQAIYSYSNNVIVFSGTKDANVQSIKADIYRFQPTEVYVSINSLYPGLAYKNIARQKLHDQLVKIAIDHQIHITVDYNQLTIKYVGPIDKVEKARIDTLIFVDILTGLCLESIEIPFYMINIVGSKRYSQYTSIMEETGCSIYLPSIWNHNNITQQSAVYITGSTSDTVNRTIGLIQKLVSQKIKTTCNSKSTLNPQKRDYILLYKKQELTKIMKENGSFISFSTFGSDQNNVQVYAENYINVERTLRSLNYLASHVFQVSIQFSVPQSKDAIGHLLKDLTSHTIYHNNRLIMTGSKEQIQSCIQYISKLSFLQEHHESTTFSIELAVDQREFISGKKNGKINKIMKTCDTQIDFDSFNQFNFLITITSNVFSKAQNGFDSLQEELPAEISFYVPESCHRRIIGVAGKNIQRVMKQYGVYVKFSSHEELATFGGYFENEHNVIARTPQKNKDSLQLLKSAIMNFITLQKDRDHTAETEFVPYYAQRYLLHFSGKYLREKGRLYNIKIVWPERNGTDHVLIVGPKAHINDMRLRIQSLLPQQIQIRVPASVALERILESEEIEELDSKIFKKTGIYLILPEHIVPLKETTSSFLIIEGGQGQLSALDSRVLTFKFCFDYNTKHQLQQARTMFDAFMGSRFVPLDDTLHNVLNGSPDPEDMRHISPSVMHLIDHPESYEHTRRKIVNDNHKLFQPWGNAQKSNNGFHMNGLYDPYMIDSDYPSSSCSSNSNSSKNHFQFIPDYTPFTMNHYSRQRSTSLLPTSSSNGNKYYPSGDYYVPLLGKIPSSSLSTPIPHHHHNNQANPLLLNMHQQQQQGRFNP</sequence>
<dbReference type="PROSITE" id="PS50084">
    <property type="entry name" value="KH_TYPE_1"/>
    <property type="match status" value="1"/>
</dbReference>
<gene>
    <name evidence="3" type="ORF">RHIMIDRAFT_315852</name>
</gene>
<dbReference type="Pfam" id="PF00013">
    <property type="entry name" value="KH_1"/>
    <property type="match status" value="1"/>
</dbReference>
<reference evidence="3 4" key="1">
    <citation type="journal article" date="2016" name="Proc. Natl. Acad. Sci. U.S.A.">
        <title>Lipid metabolic changes in an early divergent fungus govern the establishment of a mutualistic symbiosis with endobacteria.</title>
        <authorList>
            <person name="Lastovetsky O.A."/>
            <person name="Gaspar M.L."/>
            <person name="Mondo S.J."/>
            <person name="LaButti K.M."/>
            <person name="Sandor L."/>
            <person name="Grigoriev I.V."/>
            <person name="Henry S.A."/>
            <person name="Pawlowska T.E."/>
        </authorList>
    </citation>
    <scope>NUCLEOTIDE SEQUENCE [LARGE SCALE GENOMIC DNA]</scope>
    <source>
        <strain evidence="3 4">ATCC 52813</strain>
    </source>
</reference>
<dbReference type="EMBL" id="KZ303862">
    <property type="protein sequence ID" value="PHZ08747.1"/>
    <property type="molecule type" value="Genomic_DNA"/>
</dbReference>